<dbReference type="Proteomes" id="UP000316726">
    <property type="component" value="Chromosome 9"/>
</dbReference>
<dbReference type="Gene3D" id="2.170.270.10">
    <property type="entry name" value="SET domain"/>
    <property type="match status" value="1"/>
</dbReference>
<evidence type="ECO:0000313" key="7">
    <source>
        <dbReference type="Proteomes" id="UP000316726"/>
    </source>
</evidence>
<feature type="region of interest" description="Disordered" evidence="4">
    <location>
        <begin position="231"/>
        <end position="269"/>
    </location>
</feature>
<dbReference type="InterPro" id="IPR046341">
    <property type="entry name" value="SET_dom_sf"/>
</dbReference>
<dbReference type="GO" id="GO:0008270">
    <property type="term" value="F:zinc ion binding"/>
    <property type="evidence" value="ECO:0007669"/>
    <property type="project" value="UniProtKB-KW"/>
</dbReference>
<keyword evidence="1" id="KW-0479">Metal-binding</keyword>
<feature type="compositionally biased region" description="Basic residues" evidence="4">
    <location>
        <begin position="360"/>
        <end position="373"/>
    </location>
</feature>
<dbReference type="CDD" id="cd20071">
    <property type="entry name" value="SET_SMYD"/>
    <property type="match status" value="1"/>
</dbReference>
<organism evidence="6 7">
    <name type="scientific">Chloropicon primus</name>
    <dbReference type="NCBI Taxonomy" id="1764295"/>
    <lineage>
        <taxon>Eukaryota</taxon>
        <taxon>Viridiplantae</taxon>
        <taxon>Chlorophyta</taxon>
        <taxon>Chloropicophyceae</taxon>
        <taxon>Chloropicales</taxon>
        <taxon>Chloropicaceae</taxon>
        <taxon>Chloropicon</taxon>
    </lineage>
</organism>
<evidence type="ECO:0000256" key="2">
    <source>
        <dbReference type="ARBA" id="ARBA00022771"/>
    </source>
</evidence>
<dbReference type="OrthoDB" id="548349at2759"/>
<accession>A0A5B8MRG8</accession>
<dbReference type="PROSITE" id="PS50280">
    <property type="entry name" value="SET"/>
    <property type="match status" value="1"/>
</dbReference>
<dbReference type="STRING" id="1764295.A0A5B8MRG8"/>
<dbReference type="InterPro" id="IPR001214">
    <property type="entry name" value="SET_dom"/>
</dbReference>
<evidence type="ECO:0000256" key="4">
    <source>
        <dbReference type="SAM" id="MobiDB-lite"/>
    </source>
</evidence>
<dbReference type="GO" id="GO:0005634">
    <property type="term" value="C:nucleus"/>
    <property type="evidence" value="ECO:0007669"/>
    <property type="project" value="TreeGrafter"/>
</dbReference>
<protein>
    <recommendedName>
        <fullName evidence="5">SET domain-containing protein</fullName>
    </recommendedName>
</protein>
<evidence type="ECO:0000313" key="6">
    <source>
        <dbReference type="EMBL" id="QDZ22991.1"/>
    </source>
</evidence>
<gene>
    <name evidence="6" type="ORF">A3770_09p55090</name>
</gene>
<dbReference type="InterPro" id="IPR002893">
    <property type="entry name" value="Znf_MYND"/>
</dbReference>
<proteinExistence type="predicted"/>
<dbReference type="Pfam" id="PF01753">
    <property type="entry name" value="zf-MYND"/>
    <property type="match status" value="1"/>
</dbReference>
<keyword evidence="3" id="KW-0862">Zinc</keyword>
<dbReference type="EMBL" id="CP031042">
    <property type="protein sequence ID" value="QDZ22991.1"/>
    <property type="molecule type" value="Genomic_DNA"/>
</dbReference>
<keyword evidence="2" id="KW-0863">Zinc-finger</keyword>
<evidence type="ECO:0000256" key="1">
    <source>
        <dbReference type="ARBA" id="ARBA00022723"/>
    </source>
</evidence>
<dbReference type="Gene3D" id="6.10.140.2220">
    <property type="match status" value="1"/>
</dbReference>
<keyword evidence="7" id="KW-1185">Reference proteome</keyword>
<feature type="domain" description="SET" evidence="5">
    <location>
        <begin position="30"/>
        <end position="319"/>
    </location>
</feature>
<name>A0A5B8MRG8_9CHLO</name>
<evidence type="ECO:0000259" key="5">
    <source>
        <dbReference type="PROSITE" id="PS50280"/>
    </source>
</evidence>
<dbReference type="InterPro" id="IPR050869">
    <property type="entry name" value="H3K4_H4K5_MeTrfase"/>
</dbReference>
<dbReference type="PANTHER" id="PTHR12197:SF251">
    <property type="entry name" value="EG:BACR7C10.4 PROTEIN"/>
    <property type="match status" value="1"/>
</dbReference>
<dbReference type="PANTHER" id="PTHR12197">
    <property type="entry name" value="HISTONE-LYSINE N-METHYLTRANSFERASE SMYD"/>
    <property type="match status" value="1"/>
</dbReference>
<sequence>MEEAGVKGLLCGLPLYEKLVTGSVECKDGEPVAVVSFDEARGRYLVAGSSLKQGDVVLRSDAFERGILGNYKKRVCSFCFKDAKKRLHIHCRDCEQAWYCSEACREAHKRSGGHSLLHCKILSGFGSSKFNGAMESIIKILLAVLLKRVEAEPSRRGGGGGTGYELFNHLQSHADDLLPRSKKDLKDACSFLRKQMQRHHEEAPLPLDELVHHASRIESNCFGIFEEAAEAGDQGPSTSAEGGEGDAPRGEGSGGVNGSSQQQRGPQRDVMLGREVYLEASMFNHSCEPTCVMSRSSGACEVSLLRDVDRGEELTISYIDETKPGAHRRKELKRNYHFDCHCRKCELDLLALRGGKKYNHLHKKKAKKKGKGRASKEGSAGSGGGAAPPAMNFESQVDQAMQKFLAL</sequence>
<reference evidence="6 7" key="1">
    <citation type="submission" date="2018-07" db="EMBL/GenBank/DDBJ databases">
        <title>The complete nuclear genome of the prasinophyte Chloropicon primus (CCMP1205).</title>
        <authorList>
            <person name="Pombert J.-F."/>
            <person name="Otis C."/>
            <person name="Turmel M."/>
            <person name="Lemieux C."/>
        </authorList>
    </citation>
    <scope>NUCLEOTIDE SEQUENCE [LARGE SCALE GENOMIC DNA]</scope>
    <source>
        <strain evidence="6 7">CCMP1205</strain>
    </source>
</reference>
<dbReference type="AlphaFoldDB" id="A0A5B8MRG8"/>
<evidence type="ECO:0000256" key="3">
    <source>
        <dbReference type="ARBA" id="ARBA00022833"/>
    </source>
</evidence>
<feature type="region of interest" description="Disordered" evidence="4">
    <location>
        <begin position="360"/>
        <end position="393"/>
    </location>
</feature>
<dbReference type="Pfam" id="PF00856">
    <property type="entry name" value="SET"/>
    <property type="match status" value="1"/>
</dbReference>
<dbReference type="SUPFAM" id="SSF82199">
    <property type="entry name" value="SET domain"/>
    <property type="match status" value="1"/>
</dbReference>